<evidence type="ECO:0000256" key="5">
    <source>
        <dbReference type="SAM" id="SignalP"/>
    </source>
</evidence>
<dbReference type="InterPro" id="IPR033116">
    <property type="entry name" value="TRYPSIN_SER"/>
</dbReference>
<dbReference type="GO" id="GO:0004252">
    <property type="term" value="F:serine-type endopeptidase activity"/>
    <property type="evidence" value="ECO:0007669"/>
    <property type="project" value="InterPro"/>
</dbReference>
<dbReference type="InterPro" id="IPR009003">
    <property type="entry name" value="Peptidase_S1_PA"/>
</dbReference>
<dbReference type="GO" id="GO:0005576">
    <property type="term" value="C:extracellular region"/>
    <property type="evidence" value="ECO:0007669"/>
    <property type="project" value="UniProtKB-SubCell"/>
</dbReference>
<reference evidence="7 8" key="1">
    <citation type="submission" date="2024-05" db="EMBL/GenBank/DDBJ databases">
        <authorList>
            <person name="Wallberg A."/>
        </authorList>
    </citation>
    <scope>NUCLEOTIDE SEQUENCE [LARGE SCALE GENOMIC DNA]</scope>
</reference>
<evidence type="ECO:0000313" key="7">
    <source>
        <dbReference type="EMBL" id="CAL4103467.1"/>
    </source>
</evidence>
<sequence>MTVSSNRVFAWSFLLAFGISSTCNAVPEPNGRRVPLVLQRNVESKVSKIVGGYPASEGEVPWQVALYGQFFCGGTLLSSDVVLTAAHCVMSGGQLDTDFKVGYGGLSLLNFPFETAVKQVITHEAYNENTFQNDIALVIFENPVQNFTNLVYPANLPVSHNEDYEGEEVTASGWERLSFEGPQPEQLQAVQLKVSPQESCKNAYMAIVDIGNTMICAGVEEFSKDSCQGDSGGPLVKVIGNYSELIGITSFGVEGCAVQGYPSVYTRVTEYLEWIVDTACAAGSCLEYEYVTDDPCEDGDCTTNGATLNVNHSQLIILQSCIYLFFILVQ</sequence>
<feature type="signal peptide" evidence="5">
    <location>
        <begin position="1"/>
        <end position="25"/>
    </location>
</feature>
<dbReference type="InterPro" id="IPR001314">
    <property type="entry name" value="Peptidase_S1A"/>
</dbReference>
<name>A0AAV2QVV9_MEGNR</name>
<dbReference type="PANTHER" id="PTHR24252:SF7">
    <property type="entry name" value="HYALIN"/>
    <property type="match status" value="1"/>
</dbReference>
<proteinExistence type="predicted"/>
<dbReference type="InterPro" id="IPR001254">
    <property type="entry name" value="Trypsin_dom"/>
</dbReference>
<evidence type="ECO:0000256" key="1">
    <source>
        <dbReference type="ARBA" id="ARBA00004613"/>
    </source>
</evidence>
<dbReference type="SUPFAM" id="SSF50494">
    <property type="entry name" value="Trypsin-like serine proteases"/>
    <property type="match status" value="1"/>
</dbReference>
<keyword evidence="8" id="KW-1185">Reference proteome</keyword>
<keyword evidence="2" id="KW-0964">Secreted</keyword>
<feature type="non-terminal residue" evidence="7">
    <location>
        <position position="330"/>
    </location>
</feature>
<evidence type="ECO:0000256" key="3">
    <source>
        <dbReference type="ARBA" id="ARBA00023157"/>
    </source>
</evidence>
<accession>A0AAV2QVV9</accession>
<keyword evidence="4" id="KW-0645">Protease</keyword>
<dbReference type="PROSITE" id="PS50240">
    <property type="entry name" value="TRYPSIN_DOM"/>
    <property type="match status" value="1"/>
</dbReference>
<dbReference type="Gene3D" id="2.40.10.10">
    <property type="entry name" value="Trypsin-like serine proteases"/>
    <property type="match status" value="1"/>
</dbReference>
<dbReference type="EMBL" id="CAXKWB010012141">
    <property type="protein sequence ID" value="CAL4103467.1"/>
    <property type="molecule type" value="Genomic_DNA"/>
</dbReference>
<dbReference type="InterPro" id="IPR043504">
    <property type="entry name" value="Peptidase_S1_PA_chymotrypsin"/>
</dbReference>
<dbReference type="Proteomes" id="UP001497623">
    <property type="component" value="Unassembled WGS sequence"/>
</dbReference>
<dbReference type="CDD" id="cd00190">
    <property type="entry name" value="Tryp_SPc"/>
    <property type="match status" value="1"/>
</dbReference>
<evidence type="ECO:0000256" key="4">
    <source>
        <dbReference type="RuleBase" id="RU363034"/>
    </source>
</evidence>
<dbReference type="PROSITE" id="PS00135">
    <property type="entry name" value="TRYPSIN_SER"/>
    <property type="match status" value="1"/>
</dbReference>
<dbReference type="Pfam" id="PF00089">
    <property type="entry name" value="Trypsin"/>
    <property type="match status" value="1"/>
</dbReference>
<evidence type="ECO:0000313" key="8">
    <source>
        <dbReference type="Proteomes" id="UP001497623"/>
    </source>
</evidence>
<organism evidence="7 8">
    <name type="scientific">Meganyctiphanes norvegica</name>
    <name type="common">Northern krill</name>
    <name type="synonym">Thysanopoda norvegica</name>
    <dbReference type="NCBI Taxonomy" id="48144"/>
    <lineage>
        <taxon>Eukaryota</taxon>
        <taxon>Metazoa</taxon>
        <taxon>Ecdysozoa</taxon>
        <taxon>Arthropoda</taxon>
        <taxon>Crustacea</taxon>
        <taxon>Multicrustacea</taxon>
        <taxon>Malacostraca</taxon>
        <taxon>Eumalacostraca</taxon>
        <taxon>Eucarida</taxon>
        <taxon>Euphausiacea</taxon>
        <taxon>Euphausiidae</taxon>
        <taxon>Meganyctiphanes</taxon>
    </lineage>
</organism>
<dbReference type="PANTHER" id="PTHR24252">
    <property type="entry name" value="ACROSIN-RELATED"/>
    <property type="match status" value="1"/>
</dbReference>
<dbReference type="InterPro" id="IPR018114">
    <property type="entry name" value="TRYPSIN_HIS"/>
</dbReference>
<comment type="subcellular location">
    <subcellularLocation>
        <location evidence="1">Secreted</location>
    </subcellularLocation>
</comment>
<keyword evidence="3" id="KW-1015">Disulfide bond</keyword>
<dbReference type="GO" id="GO:0016485">
    <property type="term" value="P:protein processing"/>
    <property type="evidence" value="ECO:0007669"/>
    <property type="project" value="UniProtKB-ARBA"/>
</dbReference>
<keyword evidence="4" id="KW-0378">Hydrolase</keyword>
<evidence type="ECO:0000256" key="2">
    <source>
        <dbReference type="ARBA" id="ARBA00022525"/>
    </source>
</evidence>
<dbReference type="FunFam" id="2.40.10.10:FF:000047">
    <property type="entry name" value="Trypsin eta"/>
    <property type="match status" value="1"/>
</dbReference>
<dbReference type="PRINTS" id="PR00722">
    <property type="entry name" value="CHYMOTRYPSIN"/>
</dbReference>
<feature type="chain" id="PRO_5043707767" description="Peptidase S1 domain-containing protein" evidence="5">
    <location>
        <begin position="26"/>
        <end position="330"/>
    </location>
</feature>
<protein>
    <recommendedName>
        <fullName evidence="6">Peptidase S1 domain-containing protein</fullName>
    </recommendedName>
</protein>
<gene>
    <name evidence="7" type="ORF">MNOR_LOCUS17567</name>
</gene>
<dbReference type="PROSITE" id="PS00134">
    <property type="entry name" value="TRYPSIN_HIS"/>
    <property type="match status" value="1"/>
</dbReference>
<feature type="domain" description="Peptidase S1" evidence="6">
    <location>
        <begin position="49"/>
        <end position="280"/>
    </location>
</feature>
<dbReference type="AlphaFoldDB" id="A0AAV2QVV9"/>
<evidence type="ECO:0000259" key="6">
    <source>
        <dbReference type="PROSITE" id="PS50240"/>
    </source>
</evidence>
<keyword evidence="4" id="KW-0720">Serine protease</keyword>
<dbReference type="SMART" id="SM00020">
    <property type="entry name" value="Tryp_SPc"/>
    <property type="match status" value="1"/>
</dbReference>
<keyword evidence="5" id="KW-0732">Signal</keyword>
<comment type="caution">
    <text evidence="7">The sequence shown here is derived from an EMBL/GenBank/DDBJ whole genome shotgun (WGS) entry which is preliminary data.</text>
</comment>